<dbReference type="EMBL" id="CAJVPZ010086497">
    <property type="protein sequence ID" value="CAG8812152.1"/>
    <property type="molecule type" value="Genomic_DNA"/>
</dbReference>
<reference evidence="1" key="1">
    <citation type="submission" date="2021-06" db="EMBL/GenBank/DDBJ databases">
        <authorList>
            <person name="Kallberg Y."/>
            <person name="Tangrot J."/>
            <person name="Rosling A."/>
        </authorList>
    </citation>
    <scope>NUCLEOTIDE SEQUENCE</scope>
    <source>
        <strain evidence="1">IN212</strain>
    </source>
</reference>
<accession>A0A9N9K7L6</accession>
<sequence length="44" mass="5283">NADDLMAFVVLSEINICRTSDYKLYAYVRYWQNYNDFNPTPKET</sequence>
<name>A0A9N9K7L6_9GLOM</name>
<evidence type="ECO:0000313" key="1">
    <source>
        <dbReference type="EMBL" id="CAG8812152.1"/>
    </source>
</evidence>
<evidence type="ECO:0000313" key="2">
    <source>
        <dbReference type="Proteomes" id="UP000789396"/>
    </source>
</evidence>
<proteinExistence type="predicted"/>
<gene>
    <name evidence="1" type="ORF">RFULGI_LOCUS18876</name>
</gene>
<dbReference type="Proteomes" id="UP000789396">
    <property type="component" value="Unassembled WGS sequence"/>
</dbReference>
<feature type="non-terminal residue" evidence="1">
    <location>
        <position position="1"/>
    </location>
</feature>
<feature type="non-terminal residue" evidence="1">
    <location>
        <position position="44"/>
    </location>
</feature>
<keyword evidence="2" id="KW-1185">Reference proteome</keyword>
<comment type="caution">
    <text evidence="1">The sequence shown here is derived from an EMBL/GenBank/DDBJ whole genome shotgun (WGS) entry which is preliminary data.</text>
</comment>
<dbReference type="AlphaFoldDB" id="A0A9N9K7L6"/>
<organism evidence="1 2">
    <name type="scientific">Racocetra fulgida</name>
    <dbReference type="NCBI Taxonomy" id="60492"/>
    <lineage>
        <taxon>Eukaryota</taxon>
        <taxon>Fungi</taxon>
        <taxon>Fungi incertae sedis</taxon>
        <taxon>Mucoromycota</taxon>
        <taxon>Glomeromycotina</taxon>
        <taxon>Glomeromycetes</taxon>
        <taxon>Diversisporales</taxon>
        <taxon>Gigasporaceae</taxon>
        <taxon>Racocetra</taxon>
    </lineage>
</organism>
<protein>
    <submittedName>
        <fullName evidence="1">19062_t:CDS:1</fullName>
    </submittedName>
</protein>